<feature type="compositionally biased region" description="Polar residues" evidence="10">
    <location>
        <begin position="30"/>
        <end position="49"/>
    </location>
</feature>
<dbReference type="PANTHER" id="PTHR10048">
    <property type="entry name" value="PHOSPHATIDYLINOSITOL KINASE"/>
    <property type="match status" value="1"/>
</dbReference>
<evidence type="ECO:0000256" key="5">
    <source>
        <dbReference type="ARBA" id="ARBA00022777"/>
    </source>
</evidence>
<dbReference type="Pfam" id="PF00792">
    <property type="entry name" value="PI3K_C2"/>
    <property type="match status" value="1"/>
</dbReference>
<evidence type="ECO:0000256" key="8">
    <source>
        <dbReference type="PIRNR" id="PIRNR000587"/>
    </source>
</evidence>
<dbReference type="GO" id="GO:0034271">
    <property type="term" value="C:phosphatidylinositol 3-kinase complex, class III, type I"/>
    <property type="evidence" value="ECO:0007669"/>
    <property type="project" value="TreeGrafter"/>
</dbReference>
<dbReference type="Gene3D" id="3.30.1010.10">
    <property type="entry name" value="Phosphatidylinositol 3-kinase Catalytic Subunit, Chain A, domain 4"/>
    <property type="match status" value="1"/>
</dbReference>
<dbReference type="AlphaFoldDB" id="A0A7S4JS38"/>
<evidence type="ECO:0000256" key="9">
    <source>
        <dbReference type="PROSITE-ProRule" id="PRU00880"/>
    </source>
</evidence>
<dbReference type="EC" id="2.7.1.137" evidence="2"/>
<dbReference type="SUPFAM" id="SSF49562">
    <property type="entry name" value="C2 domain (Calcium/lipid-binding domain, CaLB)"/>
    <property type="match status" value="1"/>
</dbReference>
<dbReference type="CDD" id="cd00896">
    <property type="entry name" value="PI3Kc_III"/>
    <property type="match status" value="1"/>
</dbReference>
<keyword evidence="7" id="KW-0472">Membrane</keyword>
<dbReference type="InterPro" id="IPR016024">
    <property type="entry name" value="ARM-type_fold"/>
</dbReference>
<feature type="domain" description="PI3K/PI4K catalytic" evidence="11">
    <location>
        <begin position="597"/>
        <end position="890"/>
    </location>
</feature>
<dbReference type="InterPro" id="IPR042236">
    <property type="entry name" value="PI3K_accessory_sf"/>
</dbReference>
<dbReference type="InterPro" id="IPR002420">
    <property type="entry name" value="PI3K-type_C2_dom"/>
</dbReference>
<feature type="domain" description="PIK helical" evidence="12">
    <location>
        <begin position="337"/>
        <end position="514"/>
    </location>
</feature>
<comment type="subcellular location">
    <subcellularLocation>
        <location evidence="1">Endomembrane system</location>
        <topology evidence="1">Peripheral membrane protein</topology>
    </subcellularLocation>
</comment>
<comment type="similarity">
    <text evidence="8 9">Belongs to the PI3/PI4-kinase family.</text>
</comment>
<feature type="domain" description="C2 PI3K-type" evidence="13">
    <location>
        <begin position="64"/>
        <end position="218"/>
    </location>
</feature>
<feature type="compositionally biased region" description="Basic and acidic residues" evidence="10">
    <location>
        <begin position="14"/>
        <end position="28"/>
    </location>
</feature>
<evidence type="ECO:0000256" key="3">
    <source>
        <dbReference type="ARBA" id="ARBA00022679"/>
    </source>
</evidence>
<name>A0A7S4JS38_9EUKA</name>
<evidence type="ECO:0000259" key="11">
    <source>
        <dbReference type="PROSITE" id="PS50290"/>
    </source>
</evidence>
<dbReference type="Pfam" id="PF00613">
    <property type="entry name" value="PI3Ka"/>
    <property type="match status" value="1"/>
</dbReference>
<dbReference type="Gene3D" id="2.60.40.150">
    <property type="entry name" value="C2 domain"/>
    <property type="match status" value="1"/>
</dbReference>
<feature type="compositionally biased region" description="Basic residues" evidence="10">
    <location>
        <begin position="1"/>
        <end position="13"/>
    </location>
</feature>
<gene>
    <name evidence="14" type="ORF">NAES01612_LOCUS1978</name>
</gene>
<dbReference type="InterPro" id="IPR018936">
    <property type="entry name" value="PI3/4_kinase_CS"/>
</dbReference>
<proteinExistence type="inferred from homology"/>
<dbReference type="PROSITE" id="PS00916">
    <property type="entry name" value="PI3_4_KINASE_2"/>
    <property type="match status" value="1"/>
</dbReference>
<evidence type="ECO:0000259" key="13">
    <source>
        <dbReference type="PROSITE" id="PS51547"/>
    </source>
</evidence>
<evidence type="ECO:0000256" key="4">
    <source>
        <dbReference type="ARBA" id="ARBA00022741"/>
    </source>
</evidence>
<dbReference type="GO" id="GO:0034272">
    <property type="term" value="C:phosphatidylinositol 3-kinase complex, class III, type II"/>
    <property type="evidence" value="ECO:0007669"/>
    <property type="project" value="TreeGrafter"/>
</dbReference>
<dbReference type="SMART" id="SM00145">
    <property type="entry name" value="PI3Ka"/>
    <property type="match status" value="1"/>
</dbReference>
<evidence type="ECO:0000256" key="1">
    <source>
        <dbReference type="ARBA" id="ARBA00004184"/>
    </source>
</evidence>
<dbReference type="EMBL" id="HBKR01002958">
    <property type="protein sequence ID" value="CAE2272447.1"/>
    <property type="molecule type" value="Transcribed_RNA"/>
</dbReference>
<dbReference type="InterPro" id="IPR035892">
    <property type="entry name" value="C2_domain_sf"/>
</dbReference>
<dbReference type="GO" id="GO:0048015">
    <property type="term" value="P:phosphatidylinositol-mediated signaling"/>
    <property type="evidence" value="ECO:0007669"/>
    <property type="project" value="TreeGrafter"/>
</dbReference>
<dbReference type="InterPro" id="IPR015433">
    <property type="entry name" value="PI3/4_kinase"/>
</dbReference>
<dbReference type="PROSITE" id="PS51545">
    <property type="entry name" value="PIK_HELICAL"/>
    <property type="match status" value="1"/>
</dbReference>
<evidence type="ECO:0000313" key="14">
    <source>
        <dbReference type="EMBL" id="CAE2272447.1"/>
    </source>
</evidence>
<dbReference type="FunFam" id="1.10.1070.11:FF:000002">
    <property type="entry name" value="Phosphatidylinositol 3-kinase catalytic subunit type 3"/>
    <property type="match status" value="1"/>
</dbReference>
<keyword evidence="4 8" id="KW-0547">Nucleotide-binding</keyword>
<dbReference type="PROSITE" id="PS51547">
    <property type="entry name" value="C2_PI3K"/>
    <property type="match status" value="1"/>
</dbReference>
<dbReference type="GO" id="GO:0000407">
    <property type="term" value="C:phagophore assembly site"/>
    <property type="evidence" value="ECO:0007669"/>
    <property type="project" value="TreeGrafter"/>
</dbReference>
<dbReference type="GO" id="GO:0016303">
    <property type="term" value="F:1-phosphatidylinositol-3-kinase activity"/>
    <property type="evidence" value="ECO:0007669"/>
    <property type="project" value="UniProtKB-EC"/>
</dbReference>
<evidence type="ECO:0000256" key="2">
    <source>
        <dbReference type="ARBA" id="ARBA00012073"/>
    </source>
</evidence>
<keyword evidence="6 8" id="KW-0067">ATP-binding</keyword>
<dbReference type="InterPro" id="IPR000403">
    <property type="entry name" value="PI3/4_kinase_cat_dom"/>
</dbReference>
<dbReference type="GO" id="GO:0006897">
    <property type="term" value="P:endocytosis"/>
    <property type="evidence" value="ECO:0007669"/>
    <property type="project" value="TreeGrafter"/>
</dbReference>
<dbReference type="InterPro" id="IPR008290">
    <property type="entry name" value="PI3K_Vps34"/>
</dbReference>
<dbReference type="GO" id="GO:0005524">
    <property type="term" value="F:ATP binding"/>
    <property type="evidence" value="ECO:0007669"/>
    <property type="project" value="UniProtKB-UniRule"/>
</dbReference>
<evidence type="ECO:0000259" key="12">
    <source>
        <dbReference type="PROSITE" id="PS51545"/>
    </source>
</evidence>
<dbReference type="Gene3D" id="1.10.1070.11">
    <property type="entry name" value="Phosphatidylinositol 3-/4-kinase, catalytic domain"/>
    <property type="match status" value="1"/>
</dbReference>
<dbReference type="SMART" id="SM00142">
    <property type="entry name" value="PI3K_C2"/>
    <property type="match status" value="1"/>
</dbReference>
<dbReference type="SUPFAM" id="SSF56112">
    <property type="entry name" value="Protein kinase-like (PK-like)"/>
    <property type="match status" value="1"/>
</dbReference>
<dbReference type="Gene3D" id="1.25.40.70">
    <property type="entry name" value="Phosphatidylinositol 3-kinase, accessory domain (PIK)"/>
    <property type="match status" value="1"/>
</dbReference>
<dbReference type="InterPro" id="IPR001263">
    <property type="entry name" value="PI3K_accessory_dom"/>
</dbReference>
<keyword evidence="3 8" id="KW-0808">Transferase</keyword>
<dbReference type="InterPro" id="IPR036940">
    <property type="entry name" value="PI3/4_kinase_cat_sf"/>
</dbReference>
<dbReference type="PANTHER" id="PTHR10048:SF7">
    <property type="entry name" value="PHOSPHATIDYLINOSITOL 3-KINASE CATALYTIC SUBUNIT TYPE 3"/>
    <property type="match status" value="1"/>
</dbReference>
<evidence type="ECO:0000256" key="6">
    <source>
        <dbReference type="ARBA" id="ARBA00022840"/>
    </source>
</evidence>
<protein>
    <recommendedName>
        <fullName evidence="2">phosphatidylinositol 3-kinase</fullName>
        <ecNumber evidence="2">2.7.1.137</ecNumber>
    </recommendedName>
</protein>
<feature type="region of interest" description="Disordered" evidence="10">
    <location>
        <begin position="1"/>
        <end position="49"/>
    </location>
</feature>
<sequence>MKKEKGKKKKRKRKEIEIEMANRPKFPEGSRQTARQGSTTSTHTAQLTSSNQPQKYEFLLTSDINLNVRMKISHLEGALLREDVCAENFFIESYLHAEGRPLCLPIRTSHNSFCSDSRCWEQWIVFPVVYSHLPLDTHLVISIFGNSTVLREVVPVGGTSFPLFKESHTLHRGRHKLVVWLDREGDCGVPSETPGEPAPGDMEELYRLEKAAKWYDQQLLDRVSWLDPLTLETVDIMKKEIMEEQIGRLFLHIELPSFAKPVLYHEVLWLFPPQVGGQQPDVSLPLVSDLETLTKMGIDGKSQNIKVPVVRDYEIGLENPVDTQHMKLSRSFRRGVFDKNLIPNARERKQIQSLIRSPSTKILNQKEKDFVWKFRYFLKDNRKALSKFLKCVDWTDMQQRKQANELIAKWEPMDASDALELLDISFGGVQEVREYAISRLRTSGDDELRSYLFALVASLRYEQEGNLLGTFLVEKALQNEKFANDFYWFLFAECQSQHRYRSLYQNQIQELKCALVTTQIGSKQLNIIERQELLLDSIRKLQQDLLAMGIKDRKKRIEKMVEILQNPLNREYAGLGEKNLSGLPLPLKPEVKVGKVIPDGSYIFKSAMQPLRVTFSIHSESVENWRSSMGIEEEESGGKGEVENKVKNFPVIFKTGDDLRQDQLIIQMIGLMDMLLCKENLDLRLTPYNILANSFVDGMVECVPNSHSVASILEDGDIRKFLMTHNPAPSSSSSKEEIDPYAMDTFLRSCAGYCVITYILGIGDRHLDNLLMTKRGHLFHIDFGYILGMDPKPFPPPMKLCKEMVEAMGGANSKSYTKFKEHCCEAYIILRKSSNLILNLISMALHAGIVKLDAEKSILKVQEKFRLELTDEEASQAFQSLIKMSVSALFPQLLEPLHRWAQYWRS</sequence>
<evidence type="ECO:0000256" key="10">
    <source>
        <dbReference type="SAM" id="MobiDB-lite"/>
    </source>
</evidence>
<accession>A0A7S4JS38</accession>
<dbReference type="SUPFAM" id="SSF48371">
    <property type="entry name" value="ARM repeat"/>
    <property type="match status" value="1"/>
</dbReference>
<reference evidence="14" key="1">
    <citation type="submission" date="2021-01" db="EMBL/GenBank/DDBJ databases">
        <authorList>
            <person name="Corre E."/>
            <person name="Pelletier E."/>
            <person name="Niang G."/>
            <person name="Scheremetjew M."/>
            <person name="Finn R."/>
            <person name="Kale V."/>
            <person name="Holt S."/>
            <person name="Cochrane G."/>
            <person name="Meng A."/>
            <person name="Brown T."/>
            <person name="Cohen L."/>
        </authorList>
    </citation>
    <scope>NUCLEOTIDE SEQUENCE</scope>
    <source>
        <strain evidence="14">SoJaBio B1-5/56/2</strain>
    </source>
</reference>
<dbReference type="InterPro" id="IPR057756">
    <property type="entry name" value="PI3-kinase_type3/VPS34_cat"/>
</dbReference>
<dbReference type="CDD" id="cd00870">
    <property type="entry name" value="PI3Ka_III"/>
    <property type="match status" value="1"/>
</dbReference>
<organism evidence="14">
    <name type="scientific">Paramoeba aestuarina</name>
    <dbReference type="NCBI Taxonomy" id="180227"/>
    <lineage>
        <taxon>Eukaryota</taxon>
        <taxon>Amoebozoa</taxon>
        <taxon>Discosea</taxon>
        <taxon>Flabellinia</taxon>
        <taxon>Dactylopodida</taxon>
        <taxon>Paramoebidae</taxon>
        <taxon>Paramoeba</taxon>
    </lineage>
</organism>
<dbReference type="InterPro" id="IPR011009">
    <property type="entry name" value="Kinase-like_dom_sf"/>
</dbReference>
<dbReference type="GO" id="GO:0000045">
    <property type="term" value="P:autophagosome assembly"/>
    <property type="evidence" value="ECO:0007669"/>
    <property type="project" value="TreeGrafter"/>
</dbReference>
<evidence type="ECO:0000256" key="7">
    <source>
        <dbReference type="ARBA" id="ARBA00023136"/>
    </source>
</evidence>
<dbReference type="PROSITE" id="PS00915">
    <property type="entry name" value="PI3_4_KINASE_1"/>
    <property type="match status" value="1"/>
</dbReference>
<dbReference type="SMART" id="SM00146">
    <property type="entry name" value="PI3Kc"/>
    <property type="match status" value="1"/>
</dbReference>
<dbReference type="PIRSF" id="PIRSF000587">
    <property type="entry name" value="PI3K_Vps34"/>
    <property type="match status" value="1"/>
</dbReference>
<dbReference type="GO" id="GO:0005768">
    <property type="term" value="C:endosome"/>
    <property type="evidence" value="ECO:0007669"/>
    <property type="project" value="TreeGrafter"/>
</dbReference>
<dbReference type="Pfam" id="PF00454">
    <property type="entry name" value="PI3_PI4_kinase"/>
    <property type="match status" value="1"/>
</dbReference>
<dbReference type="GO" id="GO:0005777">
    <property type="term" value="C:peroxisome"/>
    <property type="evidence" value="ECO:0007669"/>
    <property type="project" value="TreeGrafter"/>
</dbReference>
<keyword evidence="5 8" id="KW-0418">Kinase</keyword>
<dbReference type="PROSITE" id="PS50290">
    <property type="entry name" value="PI3_4_KINASE_3"/>
    <property type="match status" value="1"/>
</dbReference>
<dbReference type="FunFam" id="3.30.1010.10:FF:000016">
    <property type="entry name" value="Phosphatidylinositol 3-kinase catalytic subunit type 3"/>
    <property type="match status" value="1"/>
</dbReference>